<evidence type="ECO:0000313" key="2">
    <source>
        <dbReference type="EMBL" id="VEN50529.1"/>
    </source>
</evidence>
<feature type="region of interest" description="Disordered" evidence="1">
    <location>
        <begin position="154"/>
        <end position="177"/>
    </location>
</feature>
<gene>
    <name evidence="2" type="ORF">CALMAC_LOCUS11274</name>
</gene>
<feature type="region of interest" description="Disordered" evidence="1">
    <location>
        <begin position="1"/>
        <end position="120"/>
    </location>
</feature>
<name>A0A653CS58_CALMS</name>
<dbReference type="Proteomes" id="UP000410492">
    <property type="component" value="Unassembled WGS sequence"/>
</dbReference>
<proteinExistence type="predicted"/>
<evidence type="ECO:0000313" key="3">
    <source>
        <dbReference type="Proteomes" id="UP000410492"/>
    </source>
</evidence>
<feature type="compositionally biased region" description="Basic and acidic residues" evidence="1">
    <location>
        <begin position="52"/>
        <end position="61"/>
    </location>
</feature>
<feature type="region of interest" description="Disordered" evidence="1">
    <location>
        <begin position="192"/>
        <end position="229"/>
    </location>
</feature>
<feature type="compositionally biased region" description="Low complexity" evidence="1">
    <location>
        <begin position="194"/>
        <end position="203"/>
    </location>
</feature>
<feature type="compositionally biased region" description="Low complexity" evidence="1">
    <location>
        <begin position="154"/>
        <end position="165"/>
    </location>
</feature>
<sequence>MKKMEQRNCLPYFVNTPPPNIRKQKEYNPVTGQSDGSNAKPPAQTRYTVENNNRKPSERSEQQNYLNSRLKRDSRQQYEMASRAPNLSSNIDFSRPPPINQSPNQKYQSDCPRPPEVTKLPRMKSECSGKIQETLLNRTPEQNGIVRPPLSIVSQQSSGHQPSGSLRPPHPPNAHRFWPTQITDMFSVKRKPTVRTTPAARAQPPIPAGPPPSSPPPPPPGPPTAGPTLEVKRQLLTPPSMMPQLQTTSCGGDQQLSVMPTLPLEVKQQSQTPPFDVKQQIQTPPPRFVTPPSQPTYYAQAPPFFLAIGRYICIVKRFEIYPGSSFCGPIFSK</sequence>
<feature type="compositionally biased region" description="Pro residues" evidence="1">
    <location>
        <begin position="204"/>
        <end position="225"/>
    </location>
</feature>
<accession>A0A653CS58</accession>
<dbReference type="AlphaFoldDB" id="A0A653CS58"/>
<organism evidence="2 3">
    <name type="scientific">Callosobruchus maculatus</name>
    <name type="common">Southern cowpea weevil</name>
    <name type="synonym">Pulse bruchid</name>
    <dbReference type="NCBI Taxonomy" id="64391"/>
    <lineage>
        <taxon>Eukaryota</taxon>
        <taxon>Metazoa</taxon>
        <taxon>Ecdysozoa</taxon>
        <taxon>Arthropoda</taxon>
        <taxon>Hexapoda</taxon>
        <taxon>Insecta</taxon>
        <taxon>Pterygota</taxon>
        <taxon>Neoptera</taxon>
        <taxon>Endopterygota</taxon>
        <taxon>Coleoptera</taxon>
        <taxon>Polyphaga</taxon>
        <taxon>Cucujiformia</taxon>
        <taxon>Chrysomeloidea</taxon>
        <taxon>Chrysomelidae</taxon>
        <taxon>Bruchinae</taxon>
        <taxon>Bruchini</taxon>
        <taxon>Callosobruchus</taxon>
    </lineage>
</organism>
<protein>
    <submittedName>
        <fullName evidence="2">Uncharacterized protein</fullName>
    </submittedName>
</protein>
<feature type="non-terminal residue" evidence="2">
    <location>
        <position position="333"/>
    </location>
</feature>
<keyword evidence="3" id="KW-1185">Reference proteome</keyword>
<dbReference type="EMBL" id="CAACVG010008637">
    <property type="protein sequence ID" value="VEN50529.1"/>
    <property type="molecule type" value="Genomic_DNA"/>
</dbReference>
<reference evidence="2 3" key="1">
    <citation type="submission" date="2019-01" db="EMBL/GenBank/DDBJ databases">
        <authorList>
            <person name="Sayadi A."/>
        </authorList>
    </citation>
    <scope>NUCLEOTIDE SEQUENCE [LARGE SCALE GENOMIC DNA]</scope>
</reference>
<evidence type="ECO:0000256" key="1">
    <source>
        <dbReference type="SAM" id="MobiDB-lite"/>
    </source>
</evidence>